<evidence type="ECO:0000259" key="3">
    <source>
        <dbReference type="Pfam" id="PF20696"/>
    </source>
</evidence>
<keyword evidence="4" id="KW-0456">Lyase</keyword>
<dbReference type="PANTHER" id="PTHR30108">
    <property type="entry name" value="3-OCTAPRENYL-4-HYDROXYBENZOATE CARBOXY-LYASE-RELATED"/>
    <property type="match status" value="1"/>
</dbReference>
<feature type="domain" description="3-octaprenyl-4-hydroxybenzoate carboxy-lyase-like Rift-related" evidence="1">
    <location>
        <begin position="107"/>
        <end position="305"/>
    </location>
</feature>
<dbReference type="InterPro" id="IPR002830">
    <property type="entry name" value="UbiD"/>
</dbReference>
<dbReference type="Pfam" id="PF01977">
    <property type="entry name" value="UbiD"/>
    <property type="match status" value="1"/>
</dbReference>
<dbReference type="EMBL" id="OJIN01000084">
    <property type="protein sequence ID" value="SPD73254.1"/>
    <property type="molecule type" value="Genomic_DNA"/>
</dbReference>
<dbReference type="SUPFAM" id="SSF50475">
    <property type="entry name" value="FMN-binding split barrel"/>
    <property type="match status" value="1"/>
</dbReference>
<evidence type="ECO:0000259" key="2">
    <source>
        <dbReference type="Pfam" id="PF20695"/>
    </source>
</evidence>
<dbReference type="GO" id="GO:0005737">
    <property type="term" value="C:cytoplasm"/>
    <property type="evidence" value="ECO:0007669"/>
    <property type="project" value="TreeGrafter"/>
</dbReference>
<dbReference type="Gene3D" id="3.40.1670.10">
    <property type="entry name" value="UbiD C-terminal domain-like"/>
    <property type="match status" value="1"/>
</dbReference>
<evidence type="ECO:0000313" key="4">
    <source>
        <dbReference type="EMBL" id="SPD73254.1"/>
    </source>
</evidence>
<dbReference type="GO" id="GO:0033494">
    <property type="term" value="P:ferulate metabolic process"/>
    <property type="evidence" value="ECO:0007669"/>
    <property type="project" value="TreeGrafter"/>
</dbReference>
<sequence>MGYQDLRGFLNLLEGKNELVHIKEPVDWDIEIGSISQESIKRGGQAFICENIKDHKDTICKRLTMNYMGNWKRLALAMGMPETTSSGDMVREWRKRHRQLIKPVVVDSGPCKENIVMEKDVDLFQFPVPKLHPGDGGRYALTWHIVVTQDPETDWMNVGTYRGMLLDEKNIGMLLVHVQNWGLHAAKYRERNMKMPVSVALGVDPITTMISGTPYPAGVNEYDVIGAVRGEPVRLVKCETNDLLVPANAEIVMEGELDLDPSSFRLEGPFGEYPGYYSSIDSTPKPVFNVKCITYRNDPIYTSGLIGIGPDLRAADLDYFSAITFSAITWDQLDINRVPGIQDVWFDEDVYGTNVFVSIDKKYYGHAKQVAFAIWSPLSAHYIGKYVVVVDSDIDIHNPKKVWAAIANRTDPLKDIIIIPHTAGGPLDPSVHPDIKMRTGKLGIWNRVLIDATWDDTWEPRPEWGGLNHPPSCLSSERELQLVREKWKLYGFSELM</sequence>
<dbReference type="NCBIfam" id="TIGR00148">
    <property type="entry name" value="UbiD family decarboxylase"/>
    <property type="match status" value="1"/>
</dbReference>
<dbReference type="InterPro" id="IPR049383">
    <property type="entry name" value="UbiD-like_N"/>
</dbReference>
<dbReference type="Pfam" id="PF20696">
    <property type="entry name" value="UbiD_C"/>
    <property type="match status" value="1"/>
</dbReference>
<reference evidence="4" key="1">
    <citation type="submission" date="2018-01" db="EMBL/GenBank/DDBJ databases">
        <authorList>
            <person name="Regsiter A."/>
            <person name="William W."/>
        </authorList>
    </citation>
    <scope>NUCLEOTIDE SEQUENCE</scope>
    <source>
        <strain evidence="4">TRIP AH-1</strain>
    </source>
</reference>
<dbReference type="Pfam" id="PF20695">
    <property type="entry name" value="UbiD_N"/>
    <property type="match status" value="1"/>
</dbReference>
<name>A0A445MUR3_9BACT</name>
<accession>A0A445MUR3</accession>
<dbReference type="InterPro" id="IPR049381">
    <property type="entry name" value="UbiD-like_C"/>
</dbReference>
<dbReference type="GO" id="GO:0046281">
    <property type="term" value="P:cinnamic acid catabolic process"/>
    <property type="evidence" value="ECO:0007669"/>
    <property type="project" value="TreeGrafter"/>
</dbReference>
<organism evidence="4">
    <name type="scientific">uncultured Desulfobacterium sp</name>
    <dbReference type="NCBI Taxonomy" id="201089"/>
    <lineage>
        <taxon>Bacteria</taxon>
        <taxon>Pseudomonadati</taxon>
        <taxon>Thermodesulfobacteriota</taxon>
        <taxon>Desulfobacteria</taxon>
        <taxon>Desulfobacterales</taxon>
        <taxon>Desulfobacteriaceae</taxon>
        <taxon>Desulfobacterium</taxon>
        <taxon>environmental samples</taxon>
    </lineage>
</organism>
<dbReference type="AlphaFoldDB" id="A0A445MUR3"/>
<gene>
    <name evidence="4" type="ORF">PITCH_A1740063</name>
</gene>
<proteinExistence type="predicted"/>
<feature type="domain" description="3-octaprenyl-4-hydroxybenzoate carboxy-lyase-like N-terminal" evidence="2">
    <location>
        <begin position="10"/>
        <end position="85"/>
    </location>
</feature>
<evidence type="ECO:0000259" key="1">
    <source>
        <dbReference type="Pfam" id="PF01977"/>
    </source>
</evidence>
<dbReference type="GO" id="GO:0016831">
    <property type="term" value="F:carboxy-lyase activity"/>
    <property type="evidence" value="ECO:0007669"/>
    <property type="project" value="InterPro"/>
</dbReference>
<dbReference type="SUPFAM" id="SSF143968">
    <property type="entry name" value="UbiD C-terminal domain-like"/>
    <property type="match status" value="1"/>
</dbReference>
<protein>
    <submittedName>
        <fullName evidence="4">3-octaprenyl-4-hydroxybenzoate carboxy-lyase</fullName>
    </submittedName>
</protein>
<dbReference type="PANTHER" id="PTHR30108:SF17">
    <property type="entry name" value="FERULIC ACID DECARBOXYLASE 1"/>
    <property type="match status" value="1"/>
</dbReference>
<feature type="domain" description="3-octaprenyl-4-hydroxybenzoate carboxy-lyase-like C-terminal" evidence="3">
    <location>
        <begin position="328"/>
        <end position="444"/>
    </location>
</feature>
<dbReference type="InterPro" id="IPR048304">
    <property type="entry name" value="UbiD_Rift_dom"/>
</dbReference>